<proteinExistence type="predicted"/>
<gene>
    <name evidence="2" type="ORF">INP51_10100</name>
</gene>
<dbReference type="InterPro" id="IPR005149">
    <property type="entry name" value="Tscrpt_reg_PadR_N"/>
</dbReference>
<dbReference type="Pfam" id="PF03551">
    <property type="entry name" value="PadR"/>
    <property type="match status" value="1"/>
</dbReference>
<dbReference type="PANTHER" id="PTHR33169:SF25">
    <property type="entry name" value="DNA-BINDING PROTEIN YIZB-RELATED"/>
    <property type="match status" value="1"/>
</dbReference>
<name>A0A7M2RDZ6_9FIRM</name>
<dbReference type="InterPro" id="IPR036388">
    <property type="entry name" value="WH-like_DNA-bd_sf"/>
</dbReference>
<dbReference type="SUPFAM" id="SSF46785">
    <property type="entry name" value="Winged helix' DNA-binding domain"/>
    <property type="match status" value="1"/>
</dbReference>
<protein>
    <submittedName>
        <fullName evidence="2">Helix-turn-helix transcriptional regulator</fullName>
    </submittedName>
</protein>
<dbReference type="KEGG" id="bliq:INP51_10100"/>
<dbReference type="AlphaFoldDB" id="A0A7M2RDZ6"/>
<accession>A0A7M2RDZ6</accession>
<dbReference type="PANTHER" id="PTHR33169">
    <property type="entry name" value="PADR-FAMILY TRANSCRIPTIONAL REGULATOR"/>
    <property type="match status" value="1"/>
</dbReference>
<evidence type="ECO:0000259" key="1">
    <source>
        <dbReference type="Pfam" id="PF03551"/>
    </source>
</evidence>
<dbReference type="InterPro" id="IPR052509">
    <property type="entry name" value="Metal_resp_DNA-bind_regulator"/>
</dbReference>
<keyword evidence="3" id="KW-1185">Reference proteome</keyword>
<dbReference type="Proteomes" id="UP000593601">
    <property type="component" value="Chromosome"/>
</dbReference>
<dbReference type="Gene3D" id="1.10.10.10">
    <property type="entry name" value="Winged helix-like DNA-binding domain superfamily/Winged helix DNA-binding domain"/>
    <property type="match status" value="1"/>
</dbReference>
<reference evidence="2 3" key="1">
    <citation type="submission" date="2020-10" db="EMBL/GenBank/DDBJ databases">
        <title>Blautia liquoris sp.nov., isolated from the mud in a fermentation cellar used for the production of Chinese strong-flavoured liquor.</title>
        <authorList>
            <person name="Lu L."/>
        </authorList>
    </citation>
    <scope>NUCLEOTIDE SEQUENCE [LARGE SCALE GENOMIC DNA]</scope>
    <source>
        <strain evidence="2 3">LZLJ-3</strain>
    </source>
</reference>
<evidence type="ECO:0000313" key="2">
    <source>
        <dbReference type="EMBL" id="QOV18368.1"/>
    </source>
</evidence>
<sequence length="117" mass="13769">MGKYCEKLKRGSIELLLLKLLSESDLYGYQIVQLFNDLTNETITLTIGNMYPTLYKLEEKEFVKSYRKLTGKRMERVYYHLTDLGKKELKEMIHDYNSVIDATNNILNYKSIISEAE</sequence>
<evidence type="ECO:0000313" key="3">
    <source>
        <dbReference type="Proteomes" id="UP000593601"/>
    </source>
</evidence>
<dbReference type="InterPro" id="IPR036390">
    <property type="entry name" value="WH_DNA-bd_sf"/>
</dbReference>
<feature type="domain" description="Transcription regulator PadR N-terminal" evidence="1">
    <location>
        <begin position="17"/>
        <end position="91"/>
    </location>
</feature>
<organism evidence="2 3">
    <name type="scientific">Blautia liquoris</name>
    <dbReference type="NCBI Taxonomy" id="2779518"/>
    <lineage>
        <taxon>Bacteria</taxon>
        <taxon>Bacillati</taxon>
        <taxon>Bacillota</taxon>
        <taxon>Clostridia</taxon>
        <taxon>Lachnospirales</taxon>
        <taxon>Lachnospiraceae</taxon>
        <taxon>Blautia</taxon>
    </lineage>
</organism>
<dbReference type="RefSeq" id="WP_193734730.1">
    <property type="nucleotide sequence ID" value="NZ_CP063304.1"/>
</dbReference>
<dbReference type="EMBL" id="CP063304">
    <property type="protein sequence ID" value="QOV18368.1"/>
    <property type="molecule type" value="Genomic_DNA"/>
</dbReference>